<dbReference type="InterPro" id="IPR021860">
    <property type="entry name" value="Peptidase_S12_Pab87-rel_C"/>
</dbReference>
<accession>A0A934U6N1</accession>
<dbReference type="PROSITE" id="PS51257">
    <property type="entry name" value="PROKAR_LIPOPROTEIN"/>
    <property type="match status" value="1"/>
</dbReference>
<dbReference type="InterPro" id="IPR012338">
    <property type="entry name" value="Beta-lactam/transpept-like"/>
</dbReference>
<dbReference type="InterPro" id="IPR001466">
    <property type="entry name" value="Beta-lactam-related"/>
</dbReference>
<feature type="domain" description="Peptidase S12 Pab87-related C-terminal" evidence="3">
    <location>
        <begin position="448"/>
        <end position="502"/>
    </location>
</feature>
<dbReference type="PANTHER" id="PTHR46825:SF15">
    <property type="entry name" value="BETA-LACTAMASE-RELATED DOMAIN-CONTAINING PROTEIN"/>
    <property type="match status" value="1"/>
</dbReference>
<dbReference type="SUPFAM" id="SSF56601">
    <property type="entry name" value="beta-lactamase/transpeptidase-like"/>
    <property type="match status" value="1"/>
</dbReference>
<name>A0A934U6N1_9NOCA</name>
<proteinExistence type="predicted"/>
<keyword evidence="5" id="KW-1185">Reference proteome</keyword>
<dbReference type="AlphaFoldDB" id="A0A934U6N1"/>
<evidence type="ECO:0000313" key="4">
    <source>
        <dbReference type="EMBL" id="MBJ8342704.1"/>
    </source>
</evidence>
<dbReference type="Gene3D" id="3.40.710.10">
    <property type="entry name" value="DD-peptidase/beta-lactamase superfamily"/>
    <property type="match status" value="1"/>
</dbReference>
<gene>
    <name evidence="4" type="ORF">JGU71_27820</name>
</gene>
<feature type="chain" id="PRO_5036678597" evidence="1">
    <location>
        <begin position="25"/>
        <end position="535"/>
    </location>
</feature>
<feature type="signal peptide" evidence="1">
    <location>
        <begin position="1"/>
        <end position="24"/>
    </location>
</feature>
<evidence type="ECO:0000256" key="1">
    <source>
        <dbReference type="SAM" id="SignalP"/>
    </source>
</evidence>
<dbReference type="Pfam" id="PF11954">
    <property type="entry name" value="DUF3471"/>
    <property type="match status" value="1"/>
</dbReference>
<dbReference type="EMBL" id="JAEMNV010000013">
    <property type="protein sequence ID" value="MBJ8342704.1"/>
    <property type="molecule type" value="Genomic_DNA"/>
</dbReference>
<feature type="domain" description="Beta-lactamase-related" evidence="2">
    <location>
        <begin position="70"/>
        <end position="394"/>
    </location>
</feature>
<protein>
    <submittedName>
        <fullName evidence="4">Serine hydrolase</fullName>
    </submittedName>
</protein>
<sequence>MTRHSRRATMIAATVFSIVGLVGGCTTVTPENTDTTDTAATDPAAASAPPNVVAGVPIPDGRVDEAVGKLDGIVDELMASSGIPGMAVAVVHGGKTVYAKGFGVRDVGSGDSVDADTVFQLASVSKSLAATVVAHQVGTKSIDWTTPIVSKLPWFALRDPLVTQTVTIGDLFAHRSGLPEHAGDNLEDLGYDRRQILERLRLEPLDPFRISYNYTNFGLTAAAEAVATAANTDWAQLSDQVLYQPLGMSSTSSRFADFKARPNHAVGHVKVDNEWVAEYVREPDEQSPAGGVSSSVNDMSKWLTMMLANGRFDDKEIAPADAILPAISVQSVSSPSTSPDARAGFYGYGFNVGTSPAGRTVYSHSGAFALGAGTNFLVIPSADVAIVALTNAAPIGLPETLTAEFSDLVQFGEVRENWRDLYRDAFSALDDPAGSLVGQTAPTNPALPPPLQSLAGRYDNEYWGPATIAETNGNLVLTMGPKNVTYPLTHWDGDTFTFPLSGENAAPGSISKSTFSGNSLTLEYFDEDGLGRFNR</sequence>
<dbReference type="Gene3D" id="2.40.128.600">
    <property type="match status" value="1"/>
</dbReference>
<organism evidence="4 5">
    <name type="scientific">Antrihabitans stalagmiti</name>
    <dbReference type="NCBI Taxonomy" id="2799499"/>
    <lineage>
        <taxon>Bacteria</taxon>
        <taxon>Bacillati</taxon>
        <taxon>Actinomycetota</taxon>
        <taxon>Actinomycetes</taxon>
        <taxon>Mycobacteriales</taxon>
        <taxon>Nocardiaceae</taxon>
        <taxon>Antrihabitans</taxon>
    </lineage>
</organism>
<evidence type="ECO:0000259" key="2">
    <source>
        <dbReference type="Pfam" id="PF00144"/>
    </source>
</evidence>
<reference evidence="4" key="1">
    <citation type="submission" date="2020-12" db="EMBL/GenBank/DDBJ databases">
        <title>Antrihabitans popcorni sp. nov. and Antrihabitans auranticaus sp. nov., isolated from a larva cave.</title>
        <authorList>
            <person name="Lee S.D."/>
            <person name="Kim I.S."/>
        </authorList>
    </citation>
    <scope>NUCLEOTIDE SEQUENCE</scope>
    <source>
        <strain evidence="4">YC3-6</strain>
    </source>
</reference>
<evidence type="ECO:0000259" key="3">
    <source>
        <dbReference type="Pfam" id="PF11954"/>
    </source>
</evidence>
<evidence type="ECO:0000313" key="5">
    <source>
        <dbReference type="Proteomes" id="UP000655868"/>
    </source>
</evidence>
<dbReference type="PANTHER" id="PTHR46825">
    <property type="entry name" value="D-ALANYL-D-ALANINE-CARBOXYPEPTIDASE/ENDOPEPTIDASE AMPH"/>
    <property type="match status" value="1"/>
</dbReference>
<dbReference type="Proteomes" id="UP000655868">
    <property type="component" value="Unassembled WGS sequence"/>
</dbReference>
<keyword evidence="1" id="KW-0732">Signal</keyword>
<dbReference type="Pfam" id="PF00144">
    <property type="entry name" value="Beta-lactamase"/>
    <property type="match status" value="1"/>
</dbReference>
<comment type="caution">
    <text evidence="4">The sequence shown here is derived from an EMBL/GenBank/DDBJ whole genome shotgun (WGS) entry which is preliminary data.</text>
</comment>
<dbReference type="RefSeq" id="WP_199708402.1">
    <property type="nucleotide sequence ID" value="NZ_JAEMNV010000013.1"/>
</dbReference>
<dbReference type="InterPro" id="IPR050491">
    <property type="entry name" value="AmpC-like"/>
</dbReference>
<dbReference type="GO" id="GO:0016787">
    <property type="term" value="F:hydrolase activity"/>
    <property type="evidence" value="ECO:0007669"/>
    <property type="project" value="UniProtKB-KW"/>
</dbReference>
<keyword evidence="4" id="KW-0378">Hydrolase</keyword>